<protein>
    <submittedName>
        <fullName evidence="3">PEP-CTERM sorting domain-containing protein</fullName>
    </submittedName>
</protein>
<comment type="caution">
    <text evidence="3">The sequence shown here is derived from an EMBL/GenBank/DDBJ whole genome shotgun (WGS) entry which is preliminary data.</text>
</comment>
<feature type="chain" id="PRO_5020959686" evidence="1">
    <location>
        <begin position="30"/>
        <end position="186"/>
    </location>
</feature>
<dbReference type="NCBIfam" id="NF035944">
    <property type="entry name" value="PEPxxWA-CTERM"/>
    <property type="match status" value="1"/>
</dbReference>
<dbReference type="EMBL" id="SBKP01000006">
    <property type="protein sequence ID" value="RXR28969.1"/>
    <property type="molecule type" value="Genomic_DNA"/>
</dbReference>
<keyword evidence="4" id="KW-1185">Reference proteome</keyword>
<proteinExistence type="predicted"/>
<evidence type="ECO:0000256" key="1">
    <source>
        <dbReference type="SAM" id="SignalP"/>
    </source>
</evidence>
<feature type="domain" description="Ice-binding protein C-terminal" evidence="2">
    <location>
        <begin position="153"/>
        <end position="178"/>
    </location>
</feature>
<dbReference type="OrthoDB" id="7585624at2"/>
<feature type="signal peptide" evidence="1">
    <location>
        <begin position="1"/>
        <end position="29"/>
    </location>
</feature>
<reference evidence="4" key="1">
    <citation type="submission" date="2019-01" db="EMBL/GenBank/DDBJ databases">
        <title>Cytophagaceae bacterium strain CAR-16.</title>
        <authorList>
            <person name="Chen W.-M."/>
        </authorList>
    </citation>
    <scope>NUCLEOTIDE SEQUENCE [LARGE SCALE GENOMIC DNA]</scope>
    <source>
        <strain evidence="4">CHR27</strain>
    </source>
</reference>
<evidence type="ECO:0000313" key="3">
    <source>
        <dbReference type="EMBL" id="RXR28969.1"/>
    </source>
</evidence>
<dbReference type="NCBIfam" id="TIGR02595">
    <property type="entry name" value="PEP_CTERM"/>
    <property type="match status" value="1"/>
</dbReference>
<dbReference type="AlphaFoldDB" id="A0A4Q1KIL1"/>
<evidence type="ECO:0000259" key="2">
    <source>
        <dbReference type="Pfam" id="PF07589"/>
    </source>
</evidence>
<dbReference type="Proteomes" id="UP000290958">
    <property type="component" value="Unassembled WGS sequence"/>
</dbReference>
<keyword evidence="1" id="KW-0732">Signal</keyword>
<dbReference type="InterPro" id="IPR013424">
    <property type="entry name" value="Ice-binding_C"/>
</dbReference>
<dbReference type="Pfam" id="PF07589">
    <property type="entry name" value="PEP-CTERM"/>
    <property type="match status" value="1"/>
</dbReference>
<accession>A0A4Q1KIL1</accession>
<gene>
    <name evidence="3" type="ORF">EQG66_07780</name>
</gene>
<sequence length="186" mass="20151">MEEKIMRFVRCLAAMAAFVCSTVAGQAWASGRGTTIIHLQSDPAQTPLSSLYLQIGYGGLYGIKGLFYPFNLGHWVAGSTIDPRFRISSIYGSTTAQADTLTLRLFKYKAPLSERISYFNFDFAPGSLASIGTFQSIGALNATMTVDYIAQPAVPEPATWALLILGFGATGQVLRTRRRRAAPITA</sequence>
<organism evidence="3 4">
    <name type="scientific">Sphingobium fluviale</name>
    <dbReference type="NCBI Taxonomy" id="2506423"/>
    <lineage>
        <taxon>Bacteria</taxon>
        <taxon>Pseudomonadati</taxon>
        <taxon>Pseudomonadota</taxon>
        <taxon>Alphaproteobacteria</taxon>
        <taxon>Sphingomonadales</taxon>
        <taxon>Sphingomonadaceae</taxon>
        <taxon>Sphingobium</taxon>
    </lineage>
</organism>
<evidence type="ECO:0000313" key="4">
    <source>
        <dbReference type="Proteomes" id="UP000290958"/>
    </source>
</evidence>
<dbReference type="RefSeq" id="WP_129404033.1">
    <property type="nucleotide sequence ID" value="NZ_SBKP01000006.1"/>
</dbReference>
<name>A0A4Q1KIL1_9SPHN</name>